<evidence type="ECO:0000313" key="4">
    <source>
        <dbReference type="Proteomes" id="UP000284998"/>
    </source>
</evidence>
<evidence type="ECO:0000313" key="1">
    <source>
        <dbReference type="EMBL" id="RGM36080.1"/>
    </source>
</evidence>
<organism evidence="1 3">
    <name type="scientific">Phocaeicola plebeius</name>
    <dbReference type="NCBI Taxonomy" id="310297"/>
    <lineage>
        <taxon>Bacteria</taxon>
        <taxon>Pseudomonadati</taxon>
        <taxon>Bacteroidota</taxon>
        <taxon>Bacteroidia</taxon>
        <taxon>Bacteroidales</taxon>
        <taxon>Bacteroidaceae</taxon>
        <taxon>Phocaeicola</taxon>
    </lineage>
</organism>
<reference evidence="3 4" key="1">
    <citation type="submission" date="2018-08" db="EMBL/GenBank/DDBJ databases">
        <title>A genome reference for cultivated species of the human gut microbiota.</title>
        <authorList>
            <person name="Zou Y."/>
            <person name="Xue W."/>
            <person name="Luo G."/>
        </authorList>
    </citation>
    <scope>NUCLEOTIDE SEQUENCE [LARGE SCALE GENOMIC DNA]</scope>
    <source>
        <strain evidence="2 4">AM17-44</strain>
        <strain evidence="1 3">OM08-14</strain>
    </source>
</reference>
<dbReference type="EMBL" id="QSTF01000047">
    <property type="protein sequence ID" value="RGM36080.1"/>
    <property type="molecule type" value="Genomic_DNA"/>
</dbReference>
<dbReference type="EMBL" id="QRJS01000034">
    <property type="protein sequence ID" value="RHH41699.1"/>
    <property type="molecule type" value="Genomic_DNA"/>
</dbReference>
<name>A0A3E4W1N0_9BACT</name>
<gene>
    <name evidence="2" type="ORF">DW204_11865</name>
    <name evidence="1" type="ORF">DXC17_13900</name>
</gene>
<evidence type="ECO:0000313" key="2">
    <source>
        <dbReference type="EMBL" id="RHH41699.1"/>
    </source>
</evidence>
<dbReference type="RefSeq" id="WP_117748343.1">
    <property type="nucleotide sequence ID" value="NZ_DBFJNX010000170.1"/>
</dbReference>
<proteinExistence type="predicted"/>
<comment type="caution">
    <text evidence="1">The sequence shown here is derived from an EMBL/GenBank/DDBJ whole genome shotgun (WGS) entry which is preliminary data.</text>
</comment>
<dbReference type="Proteomes" id="UP000260780">
    <property type="component" value="Unassembled WGS sequence"/>
</dbReference>
<dbReference type="AlphaFoldDB" id="A0A3E4W1N0"/>
<evidence type="ECO:0000313" key="3">
    <source>
        <dbReference type="Proteomes" id="UP000260780"/>
    </source>
</evidence>
<accession>A0A3E4W1N0</accession>
<protein>
    <submittedName>
        <fullName evidence="1">PD-(D/E)XK motif protein</fullName>
    </submittedName>
</protein>
<sequence length="303" mass="34858">MKNKLTATFSQSFQSGEFIRVGENRNLSLFVGKDEKGNYAFDFRGSYIPVRIAQSDVITVQQGKSGEDYILRFSLCNNELLEYFSTFCQDLLDSTEYTKNDEDAYKTLCSRYFSWKKLFRPNKSGMNDNEVMGLIGELLFMQDYMIPHYGVDTALDSWMGPEKTHKDYSTGSIWYEIKAISVGKDSIKISSLEQLDGDDDGVLAVYCLEKMSPSFCGIKLNGLVQSLMAKMKTVQNREIFLSKLSMYDYDFSPEYDNFVFANVGFSMYCIGDDFPRLCRKNTPNAINKIQYEIFLSELEKYKL</sequence>
<dbReference type="InterPro" id="IPR025534">
    <property type="entry name" value="DUF4420"/>
</dbReference>
<dbReference type="Pfam" id="PF14390">
    <property type="entry name" value="DUF4420"/>
    <property type="match status" value="1"/>
</dbReference>
<dbReference type="Proteomes" id="UP000284998">
    <property type="component" value="Unassembled WGS sequence"/>
</dbReference>